<proteinExistence type="predicted"/>
<evidence type="ECO:0000313" key="1">
    <source>
        <dbReference type="EMBL" id="KAH7914380.1"/>
    </source>
</evidence>
<sequence>MLAGSTSGLRLSSAQVPCRLLQAQQLFSQKQGAGVLQGRRCGHASHMIKRKEYIEEDASASASGAKASPVDCSPKNPTRLKRFTRPAGSIRPVYGYLHTSKPRDASLGSNAANVAQFGVTTLSDQQNTQDLPGGSVMVPIIELTGTYNRRKELLRILATTNSLADAWSAYSALLSMRPPEDHPANSPAIPYSHLHRLARLLASSKPRTRTLFLQLSSVLTTLQKSGGRTQLWEWNALVDCAGRSWRSTSLEDFKAALDVFSSITMSRSIHSNDSDDITEDHLASPPILTPDIVTYTTLLYIAGRSSHPAAIRHATSLLRSSGIPPNRLTHLALLGYFTRTNQLSGVRATLLKMKEQDLRVGLDGINACLWAYARNGHMDIAATIYRVLRNNVTPEIGIGEHDVDAAIIYLSHVEGIAVARDMIPDEITYTTMIQSLAYHGDLIRSLQVFVDMLSTPNMESFPLADDNGEHQRYQPTLAAFRGLFLGFVRHGHEPSKESKTSVLLSDRLSQSFDSSPESPWHLDNLHILFQTFMDMPGEVKPSERLIYWILVAFGRTSGNDAGKLRKIWSQLEHKFGGGWGGRLEKMRKSIHAEGADIRR</sequence>
<name>A0ACB8AM65_9AGAM</name>
<organism evidence="1 2">
    <name type="scientific">Hygrophoropsis aurantiaca</name>
    <dbReference type="NCBI Taxonomy" id="72124"/>
    <lineage>
        <taxon>Eukaryota</taxon>
        <taxon>Fungi</taxon>
        <taxon>Dikarya</taxon>
        <taxon>Basidiomycota</taxon>
        <taxon>Agaricomycotina</taxon>
        <taxon>Agaricomycetes</taxon>
        <taxon>Agaricomycetidae</taxon>
        <taxon>Boletales</taxon>
        <taxon>Coniophorineae</taxon>
        <taxon>Hygrophoropsidaceae</taxon>
        <taxon>Hygrophoropsis</taxon>
    </lineage>
</organism>
<keyword evidence="2" id="KW-1185">Reference proteome</keyword>
<comment type="caution">
    <text evidence="1">The sequence shown here is derived from an EMBL/GenBank/DDBJ whole genome shotgun (WGS) entry which is preliminary data.</text>
</comment>
<dbReference type="Proteomes" id="UP000790377">
    <property type="component" value="Unassembled WGS sequence"/>
</dbReference>
<reference evidence="1" key="1">
    <citation type="journal article" date="2021" name="New Phytol.">
        <title>Evolutionary innovations through gain and loss of genes in the ectomycorrhizal Boletales.</title>
        <authorList>
            <person name="Wu G."/>
            <person name="Miyauchi S."/>
            <person name="Morin E."/>
            <person name="Kuo A."/>
            <person name="Drula E."/>
            <person name="Varga T."/>
            <person name="Kohler A."/>
            <person name="Feng B."/>
            <person name="Cao Y."/>
            <person name="Lipzen A."/>
            <person name="Daum C."/>
            <person name="Hundley H."/>
            <person name="Pangilinan J."/>
            <person name="Johnson J."/>
            <person name="Barry K."/>
            <person name="LaButti K."/>
            <person name="Ng V."/>
            <person name="Ahrendt S."/>
            <person name="Min B."/>
            <person name="Choi I.G."/>
            <person name="Park H."/>
            <person name="Plett J.M."/>
            <person name="Magnuson J."/>
            <person name="Spatafora J.W."/>
            <person name="Nagy L.G."/>
            <person name="Henrissat B."/>
            <person name="Grigoriev I.V."/>
            <person name="Yang Z.L."/>
            <person name="Xu J."/>
            <person name="Martin F.M."/>
        </authorList>
    </citation>
    <scope>NUCLEOTIDE SEQUENCE</scope>
    <source>
        <strain evidence="1">ATCC 28755</strain>
    </source>
</reference>
<protein>
    <submittedName>
        <fullName evidence="1">Uncharacterized protein</fullName>
    </submittedName>
</protein>
<gene>
    <name evidence="1" type="ORF">BJ138DRAFT_1079491</name>
</gene>
<dbReference type="EMBL" id="MU267614">
    <property type="protein sequence ID" value="KAH7914380.1"/>
    <property type="molecule type" value="Genomic_DNA"/>
</dbReference>
<accession>A0ACB8AM65</accession>
<evidence type="ECO:0000313" key="2">
    <source>
        <dbReference type="Proteomes" id="UP000790377"/>
    </source>
</evidence>